<evidence type="ECO:0000256" key="10">
    <source>
        <dbReference type="ARBA" id="ARBA00022691"/>
    </source>
</evidence>
<evidence type="ECO:0000313" key="19">
    <source>
        <dbReference type="EMBL" id="PAD75717.1"/>
    </source>
</evidence>
<evidence type="ECO:0000256" key="1">
    <source>
        <dbReference type="ARBA" id="ARBA00002634"/>
    </source>
</evidence>
<dbReference type="RefSeq" id="WP_095265783.1">
    <property type="nucleotide sequence ID" value="NZ_NPBY01000044.1"/>
</dbReference>
<evidence type="ECO:0000256" key="4">
    <source>
        <dbReference type="ARBA" id="ARBA00011738"/>
    </source>
</evidence>
<feature type="binding site" evidence="15">
    <location>
        <position position="175"/>
    </location>
    <ligand>
        <name>S-adenosyl-L-methionine</name>
        <dbReference type="ChEBI" id="CHEBI:59789"/>
    </ligand>
</feature>
<evidence type="ECO:0000256" key="2">
    <source>
        <dbReference type="ARBA" id="ARBA00004496"/>
    </source>
</evidence>
<keyword evidence="11 15" id="KW-0819">tRNA processing</keyword>
<name>A0A268ERI2_9BACL</name>
<dbReference type="EC" id="2.1.1.228" evidence="5 15"/>
<dbReference type="PANTHER" id="PTHR46417">
    <property type="entry name" value="TRNA (GUANINE-N(1)-)-METHYLTRANSFERASE"/>
    <property type="match status" value="1"/>
</dbReference>
<evidence type="ECO:0000256" key="13">
    <source>
        <dbReference type="ARBA" id="ARBA00033392"/>
    </source>
</evidence>
<evidence type="ECO:0000259" key="18">
    <source>
        <dbReference type="Pfam" id="PF01746"/>
    </source>
</evidence>
<feature type="region of interest" description="Disordered" evidence="17">
    <location>
        <begin position="74"/>
        <end position="144"/>
    </location>
</feature>
<feature type="domain" description="tRNA methyltransferase TRMD/TRM10-type" evidence="18">
    <location>
        <begin position="1"/>
        <end position="75"/>
    </location>
</feature>
<dbReference type="InterPro" id="IPR029026">
    <property type="entry name" value="tRNA_m1G_MTases_N"/>
</dbReference>
<evidence type="ECO:0000256" key="8">
    <source>
        <dbReference type="ARBA" id="ARBA00022603"/>
    </source>
</evidence>
<comment type="function">
    <text evidence="1 15 16">Specifically methylates guanosine-37 in various tRNAs.</text>
</comment>
<dbReference type="HAMAP" id="MF_00605">
    <property type="entry name" value="TrmD"/>
    <property type="match status" value="1"/>
</dbReference>
<organism evidence="19 20">
    <name type="scientific">Paenibacillus campinasensis</name>
    <dbReference type="NCBI Taxonomy" id="66347"/>
    <lineage>
        <taxon>Bacteria</taxon>
        <taxon>Bacillati</taxon>
        <taxon>Bacillota</taxon>
        <taxon>Bacilli</taxon>
        <taxon>Bacillales</taxon>
        <taxon>Paenibacillaceae</taxon>
        <taxon>Paenibacillus</taxon>
    </lineage>
</organism>
<evidence type="ECO:0000256" key="16">
    <source>
        <dbReference type="RuleBase" id="RU003464"/>
    </source>
</evidence>
<dbReference type="Gene3D" id="3.40.1280.10">
    <property type="match status" value="1"/>
</dbReference>
<evidence type="ECO:0000256" key="17">
    <source>
        <dbReference type="SAM" id="MobiDB-lite"/>
    </source>
</evidence>
<keyword evidence="7 15" id="KW-0963">Cytoplasm</keyword>
<keyword evidence="9 15" id="KW-0808">Transferase</keyword>
<dbReference type="NCBIfam" id="NF000648">
    <property type="entry name" value="PRK00026.1"/>
    <property type="match status" value="1"/>
</dbReference>
<evidence type="ECO:0000256" key="3">
    <source>
        <dbReference type="ARBA" id="ARBA00007630"/>
    </source>
</evidence>
<comment type="subcellular location">
    <subcellularLocation>
        <location evidence="2 15 16">Cytoplasm</location>
    </subcellularLocation>
</comment>
<dbReference type="FunFam" id="1.10.1270.20:FF:000001">
    <property type="entry name" value="tRNA (guanine-N(1)-)-methyltransferase"/>
    <property type="match status" value="1"/>
</dbReference>
<evidence type="ECO:0000313" key="20">
    <source>
        <dbReference type="Proteomes" id="UP000215596"/>
    </source>
</evidence>
<dbReference type="AlphaFoldDB" id="A0A268ERI2"/>
<evidence type="ECO:0000256" key="7">
    <source>
        <dbReference type="ARBA" id="ARBA00022490"/>
    </source>
</evidence>
<proteinExistence type="inferred from homology"/>
<dbReference type="SUPFAM" id="SSF75217">
    <property type="entry name" value="alpha/beta knot"/>
    <property type="match status" value="2"/>
</dbReference>
<evidence type="ECO:0000256" key="11">
    <source>
        <dbReference type="ARBA" id="ARBA00022694"/>
    </source>
</evidence>
<evidence type="ECO:0000256" key="9">
    <source>
        <dbReference type="ARBA" id="ARBA00022679"/>
    </source>
</evidence>
<comment type="catalytic activity">
    <reaction evidence="14 15 16">
        <text>guanosine(37) in tRNA + S-adenosyl-L-methionine = N(1)-methylguanosine(37) in tRNA + S-adenosyl-L-homocysteine + H(+)</text>
        <dbReference type="Rhea" id="RHEA:36899"/>
        <dbReference type="Rhea" id="RHEA-COMP:10145"/>
        <dbReference type="Rhea" id="RHEA-COMP:10147"/>
        <dbReference type="ChEBI" id="CHEBI:15378"/>
        <dbReference type="ChEBI" id="CHEBI:57856"/>
        <dbReference type="ChEBI" id="CHEBI:59789"/>
        <dbReference type="ChEBI" id="CHEBI:73542"/>
        <dbReference type="ChEBI" id="CHEBI:74269"/>
        <dbReference type="EC" id="2.1.1.228"/>
    </reaction>
</comment>
<dbReference type="Pfam" id="PF01746">
    <property type="entry name" value="tRNA_m1G_MT"/>
    <property type="match status" value="2"/>
</dbReference>
<dbReference type="InterPro" id="IPR016009">
    <property type="entry name" value="tRNA_MeTrfase_TRMD/TRM10"/>
</dbReference>
<evidence type="ECO:0000256" key="14">
    <source>
        <dbReference type="ARBA" id="ARBA00047783"/>
    </source>
</evidence>
<comment type="similarity">
    <text evidence="3 15 16">Belongs to the RNA methyltransferase TrmD family.</text>
</comment>
<dbReference type="GO" id="GO:0002939">
    <property type="term" value="P:tRNA N1-guanine methylation"/>
    <property type="evidence" value="ECO:0007669"/>
    <property type="project" value="TreeGrafter"/>
</dbReference>
<dbReference type="NCBIfam" id="TIGR00088">
    <property type="entry name" value="trmD"/>
    <property type="match status" value="1"/>
</dbReference>
<accession>A0A268ERI2</accession>
<keyword evidence="10 15" id="KW-0949">S-adenosyl-L-methionine</keyword>
<dbReference type="Proteomes" id="UP000215596">
    <property type="component" value="Unassembled WGS sequence"/>
</dbReference>
<evidence type="ECO:0000256" key="6">
    <source>
        <dbReference type="ARBA" id="ARBA00014679"/>
    </source>
</evidence>
<keyword evidence="8 15" id="KW-0489">Methyltransferase</keyword>
<dbReference type="GO" id="GO:0005829">
    <property type="term" value="C:cytosol"/>
    <property type="evidence" value="ECO:0007669"/>
    <property type="project" value="TreeGrafter"/>
</dbReference>
<dbReference type="InterPro" id="IPR023148">
    <property type="entry name" value="tRNA_m1G_MeTrfase_C_sf"/>
</dbReference>
<dbReference type="OrthoDB" id="9807416at2"/>
<reference evidence="19 20" key="1">
    <citation type="submission" date="2017-07" db="EMBL/GenBank/DDBJ databases">
        <title>Isolation and whole genome analysis of endospore-forming bacteria from heroin.</title>
        <authorList>
            <person name="Kalinowski J."/>
            <person name="Ahrens B."/>
            <person name="Al-Dilaimi A."/>
            <person name="Winkler A."/>
            <person name="Wibberg D."/>
            <person name="Schleenbecker U."/>
            <person name="Ruckert C."/>
            <person name="Wolfel R."/>
            <person name="Grass G."/>
        </authorList>
    </citation>
    <scope>NUCLEOTIDE SEQUENCE [LARGE SCALE GENOMIC DNA]</scope>
    <source>
        <strain evidence="19 20">7537-G1</strain>
    </source>
</reference>
<dbReference type="CDD" id="cd18080">
    <property type="entry name" value="TrmD-like"/>
    <property type="match status" value="1"/>
</dbReference>
<dbReference type="EMBL" id="NPBY01000044">
    <property type="protein sequence ID" value="PAD75717.1"/>
    <property type="molecule type" value="Genomic_DNA"/>
</dbReference>
<sequence>MKVDVLTLFPEMFDGVFHSSILGKAQEKGIVQLSAVNFRQYAGNKHGTVDDTPYGGGGGMVLKPDPIFAAVEDLLQGGSGGGSQTDRKEGHAPGEASGAAAEASSQAEPEHAPGIDHPAAQVQQGSDWATGADPGAEPAVRRSPRIILMCPQGETFTQQKAEELSREEHLVFVCGHYEGYDERIREHLVTDELSIGDYVLTGGELPAMVVIDSIVRLLPGVLGNETSAVTDSFSTGLLEYPHYTRPPEFRGWKVPDILLSGHHANIETWRREQALKRTWERRPDLLDKLELTKQDQAYLDKLRTASHSSQDR</sequence>
<dbReference type="PANTHER" id="PTHR46417:SF1">
    <property type="entry name" value="TRNA (GUANINE-N(1)-)-METHYLTRANSFERASE"/>
    <property type="match status" value="1"/>
</dbReference>
<evidence type="ECO:0000256" key="5">
    <source>
        <dbReference type="ARBA" id="ARBA00012807"/>
    </source>
</evidence>
<feature type="compositionally biased region" description="Low complexity" evidence="17">
    <location>
        <begin position="93"/>
        <end position="107"/>
    </location>
</feature>
<dbReference type="InterPro" id="IPR002649">
    <property type="entry name" value="tRNA_m1G_MeTrfase_TrmD"/>
</dbReference>
<dbReference type="GO" id="GO:0052906">
    <property type="term" value="F:tRNA (guanine(37)-N1)-methyltransferase activity"/>
    <property type="evidence" value="ECO:0007669"/>
    <property type="project" value="UniProtKB-UniRule"/>
</dbReference>
<comment type="caution">
    <text evidence="19">The sequence shown here is derived from an EMBL/GenBank/DDBJ whole genome shotgun (WGS) entry which is preliminary data.</text>
</comment>
<evidence type="ECO:0000256" key="12">
    <source>
        <dbReference type="ARBA" id="ARBA00029736"/>
    </source>
</evidence>
<evidence type="ECO:0000256" key="15">
    <source>
        <dbReference type="HAMAP-Rule" id="MF_00605"/>
    </source>
</evidence>
<feature type="domain" description="tRNA methyltransferase TRMD/TRM10-type" evidence="18">
    <location>
        <begin position="142"/>
        <end position="287"/>
    </location>
</feature>
<gene>
    <name evidence="15" type="primary">trmD</name>
    <name evidence="19" type="ORF">CHH67_13810</name>
</gene>
<dbReference type="Gene3D" id="1.10.1270.20">
    <property type="entry name" value="tRNA(m1g37)methyltransferase, domain 2"/>
    <property type="match status" value="1"/>
</dbReference>
<comment type="subunit">
    <text evidence="4 15 16">Homodimer.</text>
</comment>
<protein>
    <recommendedName>
        <fullName evidence="6 15">tRNA (guanine-N(1)-)-methyltransferase</fullName>
        <ecNumber evidence="5 15">2.1.1.228</ecNumber>
    </recommendedName>
    <alternativeName>
        <fullName evidence="12 15">M1G-methyltransferase</fullName>
    </alternativeName>
    <alternativeName>
        <fullName evidence="13 15">tRNA [GM37] methyltransferase</fullName>
    </alternativeName>
</protein>
<feature type="binding site" evidence="15">
    <location>
        <begin position="195"/>
        <end position="200"/>
    </location>
    <ligand>
        <name>S-adenosyl-L-methionine</name>
        <dbReference type="ChEBI" id="CHEBI:59789"/>
    </ligand>
</feature>
<dbReference type="InterPro" id="IPR029028">
    <property type="entry name" value="Alpha/beta_knot_MTases"/>
</dbReference>